<evidence type="ECO:0000313" key="1">
    <source>
        <dbReference type="EMBL" id="KAK1118827.1"/>
    </source>
</evidence>
<protein>
    <submittedName>
        <fullName evidence="1">Uncharacterized protein</fullName>
    </submittedName>
</protein>
<dbReference type="Proteomes" id="UP001177670">
    <property type="component" value="Unassembled WGS sequence"/>
</dbReference>
<organism evidence="1 2">
    <name type="scientific">Melipona bicolor</name>
    <dbReference type="NCBI Taxonomy" id="60889"/>
    <lineage>
        <taxon>Eukaryota</taxon>
        <taxon>Metazoa</taxon>
        <taxon>Ecdysozoa</taxon>
        <taxon>Arthropoda</taxon>
        <taxon>Hexapoda</taxon>
        <taxon>Insecta</taxon>
        <taxon>Pterygota</taxon>
        <taxon>Neoptera</taxon>
        <taxon>Endopterygota</taxon>
        <taxon>Hymenoptera</taxon>
        <taxon>Apocrita</taxon>
        <taxon>Aculeata</taxon>
        <taxon>Apoidea</taxon>
        <taxon>Anthophila</taxon>
        <taxon>Apidae</taxon>
        <taxon>Melipona</taxon>
    </lineage>
</organism>
<reference evidence="1" key="1">
    <citation type="submission" date="2021-10" db="EMBL/GenBank/DDBJ databases">
        <title>Melipona bicolor Genome sequencing and assembly.</title>
        <authorList>
            <person name="Araujo N.S."/>
            <person name="Arias M.C."/>
        </authorList>
    </citation>
    <scope>NUCLEOTIDE SEQUENCE</scope>
    <source>
        <strain evidence="1">USP_2M_L1-L4_2017</strain>
        <tissue evidence="1">Whole body</tissue>
    </source>
</reference>
<feature type="non-terminal residue" evidence="1">
    <location>
        <position position="1"/>
    </location>
</feature>
<sequence length="78" mass="9594">KIYRWEKEKPRRRGENIQKVRWTSQQFGSEIRLEFQFLPISWQLGLQEMYRYQEGKEKKKSTCKNMHLQQLGSQLVHP</sequence>
<accession>A0AA40KG01</accession>
<dbReference type="EMBL" id="JAHYIQ010000040">
    <property type="protein sequence ID" value="KAK1118827.1"/>
    <property type="molecule type" value="Genomic_DNA"/>
</dbReference>
<comment type="caution">
    <text evidence="1">The sequence shown here is derived from an EMBL/GenBank/DDBJ whole genome shotgun (WGS) entry which is preliminary data.</text>
</comment>
<proteinExistence type="predicted"/>
<keyword evidence="2" id="KW-1185">Reference proteome</keyword>
<evidence type="ECO:0000313" key="2">
    <source>
        <dbReference type="Proteomes" id="UP001177670"/>
    </source>
</evidence>
<name>A0AA40KG01_9HYME</name>
<gene>
    <name evidence="1" type="ORF">K0M31_014601</name>
</gene>
<dbReference type="AlphaFoldDB" id="A0AA40KG01"/>